<feature type="region of interest" description="Disordered" evidence="1">
    <location>
        <begin position="1"/>
        <end position="50"/>
    </location>
</feature>
<evidence type="ECO:0000256" key="1">
    <source>
        <dbReference type="SAM" id="MobiDB-lite"/>
    </source>
</evidence>
<proteinExistence type="predicted"/>
<sequence length="516" mass="58660">MLQPSTSNTQNLKRKSRQSSPSAANQSISKRFRSDTTFSGKETLDLESEPVKAKANYKQAYKARKRRLERTKRRDGMDETNIAREWDTPYQFLSEYIDYSKYIGADQTEDTVENVVAIRSNVVDDKAAQRWPESAGDMAIILKEELGFRSEFVKCWSFASNEFERRYPSMSPFCSIGVVCFVEEVLSAVLKILRNDNATGEENIKDEHQSILGQVIDDRQNGEIGRVESGVGSEGPQQDVGIENFQKQDEPKWLLERRLAMVQIIDKPDLPLKAEGSIRDFLEAETALEDIWLYHGSHRTSRLFSFAKSGLLPSSRKTFYSTTPAVYLATSSVFAVWYVAETWAVDRITDLWGAQNVRSLSWTDRKADIRRNISTDLSEVPCVLVEVILERSVRFEEQVGGRWWVLQTAKEEQEFISKNLASEDTEFPNTPPGAPDDDADWDRIVEQTQGASLKPICMTVEHRELVGEKPAFVAARSLHSMALVNERITGIYGLNMYDQNKESFANQCARARPAQK</sequence>
<dbReference type="Proteomes" id="UP000275078">
    <property type="component" value="Unassembled WGS sequence"/>
</dbReference>
<organism evidence="2 3">
    <name type="scientific">Ascobolus immersus RN42</name>
    <dbReference type="NCBI Taxonomy" id="1160509"/>
    <lineage>
        <taxon>Eukaryota</taxon>
        <taxon>Fungi</taxon>
        <taxon>Dikarya</taxon>
        <taxon>Ascomycota</taxon>
        <taxon>Pezizomycotina</taxon>
        <taxon>Pezizomycetes</taxon>
        <taxon>Pezizales</taxon>
        <taxon>Ascobolaceae</taxon>
        <taxon>Ascobolus</taxon>
    </lineage>
</organism>
<keyword evidence="3" id="KW-1185">Reference proteome</keyword>
<name>A0A3N4IEJ1_ASCIM</name>
<dbReference type="AlphaFoldDB" id="A0A3N4IEJ1"/>
<accession>A0A3N4IEJ1</accession>
<dbReference type="EMBL" id="ML119670">
    <property type="protein sequence ID" value="RPA82570.1"/>
    <property type="molecule type" value="Genomic_DNA"/>
</dbReference>
<evidence type="ECO:0000313" key="2">
    <source>
        <dbReference type="EMBL" id="RPA82570.1"/>
    </source>
</evidence>
<protein>
    <submittedName>
        <fullName evidence="2">Uncharacterized protein</fullName>
    </submittedName>
</protein>
<reference evidence="2 3" key="1">
    <citation type="journal article" date="2018" name="Nat. Ecol. Evol.">
        <title>Pezizomycetes genomes reveal the molecular basis of ectomycorrhizal truffle lifestyle.</title>
        <authorList>
            <person name="Murat C."/>
            <person name="Payen T."/>
            <person name="Noel B."/>
            <person name="Kuo A."/>
            <person name="Morin E."/>
            <person name="Chen J."/>
            <person name="Kohler A."/>
            <person name="Krizsan K."/>
            <person name="Balestrini R."/>
            <person name="Da Silva C."/>
            <person name="Montanini B."/>
            <person name="Hainaut M."/>
            <person name="Levati E."/>
            <person name="Barry K.W."/>
            <person name="Belfiori B."/>
            <person name="Cichocki N."/>
            <person name="Clum A."/>
            <person name="Dockter R.B."/>
            <person name="Fauchery L."/>
            <person name="Guy J."/>
            <person name="Iotti M."/>
            <person name="Le Tacon F."/>
            <person name="Lindquist E.A."/>
            <person name="Lipzen A."/>
            <person name="Malagnac F."/>
            <person name="Mello A."/>
            <person name="Molinier V."/>
            <person name="Miyauchi S."/>
            <person name="Poulain J."/>
            <person name="Riccioni C."/>
            <person name="Rubini A."/>
            <person name="Sitrit Y."/>
            <person name="Splivallo R."/>
            <person name="Traeger S."/>
            <person name="Wang M."/>
            <person name="Zifcakova L."/>
            <person name="Wipf D."/>
            <person name="Zambonelli A."/>
            <person name="Paolocci F."/>
            <person name="Nowrousian M."/>
            <person name="Ottonello S."/>
            <person name="Baldrian P."/>
            <person name="Spatafora J.W."/>
            <person name="Henrissat B."/>
            <person name="Nagy L.G."/>
            <person name="Aury J.M."/>
            <person name="Wincker P."/>
            <person name="Grigoriev I.V."/>
            <person name="Bonfante P."/>
            <person name="Martin F.M."/>
        </authorList>
    </citation>
    <scope>NUCLEOTIDE SEQUENCE [LARGE SCALE GENOMIC DNA]</scope>
    <source>
        <strain evidence="2 3">RN42</strain>
    </source>
</reference>
<gene>
    <name evidence="2" type="ORF">BJ508DRAFT_325312</name>
</gene>
<evidence type="ECO:0000313" key="3">
    <source>
        <dbReference type="Proteomes" id="UP000275078"/>
    </source>
</evidence>
<feature type="compositionally biased region" description="Polar residues" evidence="1">
    <location>
        <begin position="18"/>
        <end position="40"/>
    </location>
</feature>
<feature type="compositionally biased region" description="Polar residues" evidence="1">
    <location>
        <begin position="1"/>
        <end position="11"/>
    </location>
</feature>